<protein>
    <submittedName>
        <fullName evidence="1">Uncharacterized protein</fullName>
    </submittedName>
</protein>
<dbReference type="EMBL" id="QJKJ01014225">
    <property type="protein sequence ID" value="RDX64785.1"/>
    <property type="molecule type" value="Genomic_DNA"/>
</dbReference>
<comment type="caution">
    <text evidence="1">The sequence shown here is derived from an EMBL/GenBank/DDBJ whole genome shotgun (WGS) entry which is preliminary data.</text>
</comment>
<evidence type="ECO:0000313" key="1">
    <source>
        <dbReference type="EMBL" id="RDX64785.1"/>
    </source>
</evidence>
<reference evidence="1" key="1">
    <citation type="submission" date="2018-05" db="EMBL/GenBank/DDBJ databases">
        <title>Draft genome of Mucuna pruriens seed.</title>
        <authorList>
            <person name="Nnadi N.E."/>
            <person name="Vos R."/>
            <person name="Hasami M.H."/>
            <person name="Devisetty U.K."/>
            <person name="Aguiy J.C."/>
        </authorList>
    </citation>
    <scope>NUCLEOTIDE SEQUENCE [LARGE SCALE GENOMIC DNA]</scope>
    <source>
        <strain evidence="1">JCA_2017</strain>
    </source>
</reference>
<keyword evidence="2" id="KW-1185">Reference proteome</keyword>
<sequence length="62" mass="7567">MVLAYEVWTLKLWIIKTLRDEKIVKGETSQLNFRMYEYYLALAYYVYVSNARQSNWVTNYSE</sequence>
<organism evidence="1 2">
    <name type="scientific">Mucuna pruriens</name>
    <name type="common">Velvet bean</name>
    <name type="synonym">Dolichos pruriens</name>
    <dbReference type="NCBI Taxonomy" id="157652"/>
    <lineage>
        <taxon>Eukaryota</taxon>
        <taxon>Viridiplantae</taxon>
        <taxon>Streptophyta</taxon>
        <taxon>Embryophyta</taxon>
        <taxon>Tracheophyta</taxon>
        <taxon>Spermatophyta</taxon>
        <taxon>Magnoliopsida</taxon>
        <taxon>eudicotyledons</taxon>
        <taxon>Gunneridae</taxon>
        <taxon>Pentapetalae</taxon>
        <taxon>rosids</taxon>
        <taxon>fabids</taxon>
        <taxon>Fabales</taxon>
        <taxon>Fabaceae</taxon>
        <taxon>Papilionoideae</taxon>
        <taxon>50 kb inversion clade</taxon>
        <taxon>NPAAA clade</taxon>
        <taxon>indigoferoid/millettioid clade</taxon>
        <taxon>Phaseoleae</taxon>
        <taxon>Mucuna</taxon>
    </lineage>
</organism>
<name>A0A371EFG6_MUCPR</name>
<feature type="non-terminal residue" evidence="1">
    <location>
        <position position="1"/>
    </location>
</feature>
<gene>
    <name evidence="1" type="ORF">CR513_56618</name>
</gene>
<evidence type="ECO:0000313" key="2">
    <source>
        <dbReference type="Proteomes" id="UP000257109"/>
    </source>
</evidence>
<proteinExistence type="predicted"/>
<dbReference type="AlphaFoldDB" id="A0A371EFG6"/>
<dbReference type="Proteomes" id="UP000257109">
    <property type="component" value="Unassembled WGS sequence"/>
</dbReference>
<accession>A0A371EFG6</accession>